<dbReference type="PANTHER" id="PTHR30346">
    <property type="entry name" value="TRANSCRIPTIONAL DUAL REGULATOR HCAR-RELATED"/>
    <property type="match status" value="1"/>
</dbReference>
<proteinExistence type="inferred from homology"/>
<evidence type="ECO:0000313" key="6">
    <source>
        <dbReference type="EMBL" id="ABC81516.1"/>
    </source>
</evidence>
<organism evidence="6 7">
    <name type="scientific">Anaeromyxobacter dehalogenans (strain 2CP-C)</name>
    <dbReference type="NCBI Taxonomy" id="290397"/>
    <lineage>
        <taxon>Bacteria</taxon>
        <taxon>Pseudomonadati</taxon>
        <taxon>Myxococcota</taxon>
        <taxon>Myxococcia</taxon>
        <taxon>Myxococcales</taxon>
        <taxon>Cystobacterineae</taxon>
        <taxon>Anaeromyxobacteraceae</taxon>
        <taxon>Anaeromyxobacter</taxon>
    </lineage>
</organism>
<dbReference type="GO" id="GO:0032993">
    <property type="term" value="C:protein-DNA complex"/>
    <property type="evidence" value="ECO:0007669"/>
    <property type="project" value="TreeGrafter"/>
</dbReference>
<dbReference type="RefSeq" id="WP_011420799.1">
    <property type="nucleotide sequence ID" value="NC_007760.1"/>
</dbReference>
<dbReference type="PRINTS" id="PR00039">
    <property type="entry name" value="HTHLYSR"/>
</dbReference>
<dbReference type="STRING" id="290397.Adeh_1743"/>
<dbReference type="GO" id="GO:0003700">
    <property type="term" value="F:DNA-binding transcription factor activity"/>
    <property type="evidence" value="ECO:0007669"/>
    <property type="project" value="InterPro"/>
</dbReference>
<dbReference type="HOGENOM" id="CLU_039613_20_10_7"/>
<evidence type="ECO:0000259" key="5">
    <source>
        <dbReference type="PROSITE" id="PS50931"/>
    </source>
</evidence>
<keyword evidence="2" id="KW-0805">Transcription regulation</keyword>
<gene>
    <name evidence="6" type="ordered locus">Adeh_1743</name>
</gene>
<dbReference type="OrthoDB" id="5317428at2"/>
<feature type="domain" description="HTH lysR-type" evidence="5">
    <location>
        <begin position="1"/>
        <end position="58"/>
    </location>
</feature>
<dbReference type="Pfam" id="PF00126">
    <property type="entry name" value="HTH_1"/>
    <property type="match status" value="1"/>
</dbReference>
<dbReference type="PANTHER" id="PTHR30346:SF28">
    <property type="entry name" value="HTH-TYPE TRANSCRIPTIONAL REGULATOR CYNR"/>
    <property type="match status" value="1"/>
</dbReference>
<keyword evidence="3" id="KW-0238">DNA-binding</keyword>
<evidence type="ECO:0000256" key="2">
    <source>
        <dbReference type="ARBA" id="ARBA00023015"/>
    </source>
</evidence>
<dbReference type="Proteomes" id="UP000001935">
    <property type="component" value="Chromosome"/>
</dbReference>
<dbReference type="FunFam" id="1.10.10.10:FF:000001">
    <property type="entry name" value="LysR family transcriptional regulator"/>
    <property type="match status" value="1"/>
</dbReference>
<dbReference type="InterPro" id="IPR036388">
    <property type="entry name" value="WH-like_DNA-bd_sf"/>
</dbReference>
<reference evidence="6 7" key="1">
    <citation type="submission" date="2006-01" db="EMBL/GenBank/DDBJ databases">
        <title>Complete sequence of Anaeromyxobacter dehalogenans 2CP-C.</title>
        <authorList>
            <consortium name="US DOE Joint Genome Institute"/>
            <person name="Copeland A."/>
            <person name="Lucas S."/>
            <person name="Lapidus A."/>
            <person name="Barry K."/>
            <person name="Detter J.C."/>
            <person name="Glavina T."/>
            <person name="Hammon N."/>
            <person name="Israni S."/>
            <person name="Pitluck S."/>
            <person name="Brettin T."/>
            <person name="Bruce D."/>
            <person name="Han C."/>
            <person name="Tapia R."/>
            <person name="Gilna P."/>
            <person name="Kiss H."/>
            <person name="Schmutz J."/>
            <person name="Larimer F."/>
            <person name="Land M."/>
            <person name="Kyrpides N."/>
            <person name="Anderson I."/>
            <person name="Sanford R.A."/>
            <person name="Ritalahti K.M."/>
            <person name="Thomas H.S."/>
            <person name="Kirby J.R."/>
            <person name="Zhulin I.B."/>
            <person name="Loeffler F.E."/>
            <person name="Richardson P."/>
        </authorList>
    </citation>
    <scope>NUCLEOTIDE SEQUENCE [LARGE SCALE GENOMIC DNA]</scope>
    <source>
        <strain evidence="6 7">2CP-C</strain>
    </source>
</reference>
<sequence length="90" mass="9743">MSLTYIQSFVAVAEEGHVGRAARKLHLTQPPLSRHILALEDELGTRLFERTPRGMKLLPAGEVFLSHARRILAEVDVAIARTKGAGEGGG</sequence>
<dbReference type="PROSITE" id="PS50931">
    <property type="entry name" value="HTH_LYSR"/>
    <property type="match status" value="1"/>
</dbReference>
<dbReference type="InterPro" id="IPR000847">
    <property type="entry name" value="LysR_HTH_N"/>
</dbReference>
<dbReference type="Gene3D" id="1.10.10.10">
    <property type="entry name" value="Winged helix-like DNA-binding domain superfamily/Winged helix DNA-binding domain"/>
    <property type="match status" value="1"/>
</dbReference>
<dbReference type="AlphaFoldDB" id="Q2IIN8"/>
<comment type="similarity">
    <text evidence="1">Belongs to the LysR transcriptional regulatory family.</text>
</comment>
<protein>
    <submittedName>
        <fullName evidence="6">Transcriptional regulator, LysR family</fullName>
    </submittedName>
</protein>
<dbReference type="KEGG" id="ade:Adeh_1743"/>
<accession>Q2IIN8</accession>
<dbReference type="GO" id="GO:0003677">
    <property type="term" value="F:DNA binding"/>
    <property type="evidence" value="ECO:0007669"/>
    <property type="project" value="UniProtKB-KW"/>
</dbReference>
<evidence type="ECO:0000313" key="7">
    <source>
        <dbReference type="Proteomes" id="UP000001935"/>
    </source>
</evidence>
<dbReference type="InterPro" id="IPR036390">
    <property type="entry name" value="WH_DNA-bd_sf"/>
</dbReference>
<dbReference type="eggNOG" id="COG0583">
    <property type="taxonomic scope" value="Bacteria"/>
</dbReference>
<evidence type="ECO:0000256" key="4">
    <source>
        <dbReference type="ARBA" id="ARBA00023163"/>
    </source>
</evidence>
<name>Q2IIN8_ANADE</name>
<evidence type="ECO:0000256" key="1">
    <source>
        <dbReference type="ARBA" id="ARBA00009437"/>
    </source>
</evidence>
<evidence type="ECO:0000256" key="3">
    <source>
        <dbReference type="ARBA" id="ARBA00023125"/>
    </source>
</evidence>
<dbReference type="SUPFAM" id="SSF46785">
    <property type="entry name" value="Winged helix' DNA-binding domain"/>
    <property type="match status" value="1"/>
</dbReference>
<dbReference type="EMBL" id="CP000251">
    <property type="protein sequence ID" value="ABC81516.1"/>
    <property type="molecule type" value="Genomic_DNA"/>
</dbReference>
<keyword evidence="4" id="KW-0804">Transcription</keyword>